<accession>A0AAN1WK40</accession>
<proteinExistence type="predicted"/>
<dbReference type="InterPro" id="IPR007344">
    <property type="entry name" value="GrpB/CoaE"/>
</dbReference>
<dbReference type="Gene3D" id="3.30.460.10">
    <property type="entry name" value="Beta Polymerase, domain 2"/>
    <property type="match status" value="1"/>
</dbReference>
<dbReference type="KEGG" id="marq:MARGE09_P3272"/>
<dbReference type="PANTHER" id="PTHR34822">
    <property type="entry name" value="GRPB DOMAIN PROTEIN (AFU_ORTHOLOGUE AFUA_1G01530)"/>
    <property type="match status" value="1"/>
</dbReference>
<evidence type="ECO:0000313" key="2">
    <source>
        <dbReference type="Proteomes" id="UP001320119"/>
    </source>
</evidence>
<dbReference type="Pfam" id="PF04229">
    <property type="entry name" value="GrpB"/>
    <property type="match status" value="1"/>
</dbReference>
<gene>
    <name evidence="1" type="ORF">MARGE09_P3272</name>
</gene>
<reference evidence="1 2" key="1">
    <citation type="journal article" date="2022" name="IScience">
        <title>An ultrasensitive nanofiber-based assay for enzymatic hydrolysis and deep-sea microbial degradation of cellulose.</title>
        <authorList>
            <person name="Tsudome M."/>
            <person name="Tachioka M."/>
            <person name="Miyazaki M."/>
            <person name="Uchimura K."/>
            <person name="Tsuda M."/>
            <person name="Takaki Y."/>
            <person name="Deguchi S."/>
        </authorList>
    </citation>
    <scope>NUCLEOTIDE SEQUENCE [LARGE SCALE GENOMIC DNA]</scope>
    <source>
        <strain evidence="1 2">GE09</strain>
    </source>
</reference>
<dbReference type="EMBL" id="AP023086">
    <property type="protein sequence ID" value="BCD99071.1"/>
    <property type="molecule type" value="Genomic_DNA"/>
</dbReference>
<dbReference type="Proteomes" id="UP001320119">
    <property type="component" value="Chromosome"/>
</dbReference>
<organism evidence="1 2">
    <name type="scientific">Marinagarivorans cellulosilyticus</name>
    <dbReference type="NCBI Taxonomy" id="2721545"/>
    <lineage>
        <taxon>Bacteria</taxon>
        <taxon>Pseudomonadati</taxon>
        <taxon>Pseudomonadota</taxon>
        <taxon>Gammaproteobacteria</taxon>
        <taxon>Cellvibrionales</taxon>
        <taxon>Cellvibrionaceae</taxon>
        <taxon>Marinagarivorans</taxon>
    </lineage>
</organism>
<keyword evidence="2" id="KW-1185">Reference proteome</keyword>
<protein>
    <recommendedName>
        <fullName evidence="3">GrpB family protein</fullName>
    </recommendedName>
</protein>
<dbReference type="PANTHER" id="PTHR34822:SF1">
    <property type="entry name" value="GRPB FAMILY PROTEIN"/>
    <property type="match status" value="1"/>
</dbReference>
<dbReference type="SUPFAM" id="SSF81301">
    <property type="entry name" value="Nucleotidyltransferase"/>
    <property type="match status" value="1"/>
</dbReference>
<sequence length="167" mass="19644">MTIELEKYNSQWPKLFEQERARLFQVAGEWLCGAIEHVGSTSVPDLTAKPVIDIMFGVKSLEVSRPAIDALSKIDYCYYPYKTDVMHWFCKPKPEYRTHHLHLIPYQSELWCERLRFRDILRSNKKIAQKYTDLKVNLAKDNSLDREAYTQKKWPFIQAVLNGSVNC</sequence>
<evidence type="ECO:0008006" key="3">
    <source>
        <dbReference type="Google" id="ProtNLM"/>
    </source>
</evidence>
<dbReference type="RefSeq" id="WP_236983974.1">
    <property type="nucleotide sequence ID" value="NZ_AP023086.1"/>
</dbReference>
<name>A0AAN1WK40_9GAMM</name>
<dbReference type="AlphaFoldDB" id="A0AAN1WK40"/>
<evidence type="ECO:0000313" key="1">
    <source>
        <dbReference type="EMBL" id="BCD99071.1"/>
    </source>
</evidence>
<dbReference type="InterPro" id="IPR043519">
    <property type="entry name" value="NT_sf"/>
</dbReference>